<dbReference type="EMBL" id="BAAAYN010000024">
    <property type="protein sequence ID" value="GAA3389375.1"/>
    <property type="molecule type" value="Genomic_DNA"/>
</dbReference>
<evidence type="ECO:0000256" key="1">
    <source>
        <dbReference type="SAM" id="MobiDB-lite"/>
    </source>
</evidence>
<name>A0ABP6T146_9ACTN</name>
<dbReference type="InterPro" id="IPR036465">
    <property type="entry name" value="vWFA_dom_sf"/>
</dbReference>
<dbReference type="InterPro" id="IPR002035">
    <property type="entry name" value="VWF_A"/>
</dbReference>
<evidence type="ECO:0000313" key="4">
    <source>
        <dbReference type="Proteomes" id="UP001501676"/>
    </source>
</evidence>
<dbReference type="SMART" id="SM00327">
    <property type="entry name" value="VWA"/>
    <property type="match status" value="1"/>
</dbReference>
<feature type="compositionally biased region" description="Low complexity" evidence="1">
    <location>
        <begin position="102"/>
        <end position="115"/>
    </location>
</feature>
<dbReference type="CDD" id="cd00198">
    <property type="entry name" value="vWFA"/>
    <property type="match status" value="1"/>
</dbReference>
<evidence type="ECO:0000313" key="3">
    <source>
        <dbReference type="EMBL" id="GAA3389375.1"/>
    </source>
</evidence>
<gene>
    <name evidence="3" type="ORF">GCM10020369_39260</name>
</gene>
<dbReference type="PANTHER" id="PTHR39338">
    <property type="entry name" value="BLL5662 PROTEIN-RELATED"/>
    <property type="match status" value="1"/>
</dbReference>
<organism evidence="3 4">
    <name type="scientific">Cryptosporangium minutisporangium</name>
    <dbReference type="NCBI Taxonomy" id="113569"/>
    <lineage>
        <taxon>Bacteria</taxon>
        <taxon>Bacillati</taxon>
        <taxon>Actinomycetota</taxon>
        <taxon>Actinomycetes</taxon>
        <taxon>Cryptosporangiales</taxon>
        <taxon>Cryptosporangiaceae</taxon>
        <taxon>Cryptosporangium</taxon>
    </lineage>
</organism>
<dbReference type="Gene3D" id="3.40.50.410">
    <property type="entry name" value="von Willebrand factor, type A domain"/>
    <property type="match status" value="1"/>
</dbReference>
<feature type="domain" description="VWFA" evidence="2">
    <location>
        <begin position="211"/>
        <end position="382"/>
    </location>
</feature>
<comment type="caution">
    <text evidence="3">The sequence shown here is derived from an EMBL/GenBank/DDBJ whole genome shotgun (WGS) entry which is preliminary data.</text>
</comment>
<dbReference type="Proteomes" id="UP001501676">
    <property type="component" value="Unassembled WGS sequence"/>
</dbReference>
<sequence>MTESSWIAESVDRAATSEPVREAEEILLGFTVALRAAGVSVTHDRAQAYLEAAAMAGLDDATAAYHAGQATLCGSPADLDRYDQVYEAYFDHRAGPARRRLSSPPSLQTTSSILPESETGGSGDADEDVVQARASAAEVLRHRDIATLTANEKARLAALFGTLSVRLPQRRSGRQRPWRRGTLDASRTMRASLRRMGEPAALEWRRHTQRPRPVVLLVDVSGSMSSYADALLRLAHRIGQGARGRGTTGVETFALGTRLTRLTRALSARDPERALVAAGQTVPDWSGGTRLGETLKVFLDRWGRRGLARGAVVVVFSDGWERGDAALLGEQMARLHRIAHRVVWVNPHRGKSGYEPVQVGIRAVLPSVDDFVAGHSLAAFAELTEVIARA</sequence>
<accession>A0ABP6T146</accession>
<protein>
    <submittedName>
        <fullName evidence="3">VWA domain-containing protein</fullName>
    </submittedName>
</protein>
<reference evidence="4" key="1">
    <citation type="journal article" date="2019" name="Int. J. Syst. Evol. Microbiol.">
        <title>The Global Catalogue of Microorganisms (GCM) 10K type strain sequencing project: providing services to taxonomists for standard genome sequencing and annotation.</title>
        <authorList>
            <consortium name="The Broad Institute Genomics Platform"/>
            <consortium name="The Broad Institute Genome Sequencing Center for Infectious Disease"/>
            <person name="Wu L."/>
            <person name="Ma J."/>
        </authorList>
    </citation>
    <scope>NUCLEOTIDE SEQUENCE [LARGE SCALE GENOMIC DNA]</scope>
    <source>
        <strain evidence="4">JCM 9458</strain>
    </source>
</reference>
<evidence type="ECO:0000259" key="2">
    <source>
        <dbReference type="SMART" id="SM00327"/>
    </source>
</evidence>
<dbReference type="RefSeq" id="WP_345729607.1">
    <property type="nucleotide sequence ID" value="NZ_BAAAYN010000024.1"/>
</dbReference>
<proteinExistence type="predicted"/>
<dbReference type="SUPFAM" id="SSF53300">
    <property type="entry name" value="vWA-like"/>
    <property type="match status" value="1"/>
</dbReference>
<keyword evidence="4" id="KW-1185">Reference proteome</keyword>
<dbReference type="PIRSF" id="PIRSF010256">
    <property type="entry name" value="CoxE_vWa"/>
    <property type="match status" value="1"/>
</dbReference>
<feature type="region of interest" description="Disordered" evidence="1">
    <location>
        <begin position="96"/>
        <end position="127"/>
    </location>
</feature>
<dbReference type="InterPro" id="IPR008912">
    <property type="entry name" value="Uncharacterised_CoxE"/>
</dbReference>
<dbReference type="InterPro" id="IPR011195">
    <property type="entry name" value="UCP010256"/>
</dbReference>
<dbReference type="PANTHER" id="PTHR39338:SF6">
    <property type="entry name" value="BLL5662 PROTEIN"/>
    <property type="match status" value="1"/>
</dbReference>
<dbReference type="Pfam" id="PF05762">
    <property type="entry name" value="VWA_CoxE"/>
    <property type="match status" value="1"/>
</dbReference>